<accession>A0A267WL45</accession>
<evidence type="ECO:0000256" key="4">
    <source>
        <dbReference type="SAM" id="Phobius"/>
    </source>
</evidence>
<dbReference type="AlphaFoldDB" id="A0A267WL45"/>
<dbReference type="NCBIfam" id="TIGR01076">
    <property type="entry name" value="sortase_fam"/>
    <property type="match status" value="1"/>
</dbReference>
<keyword evidence="4" id="KW-0472">Membrane</keyword>
<dbReference type="Proteomes" id="UP000216789">
    <property type="component" value="Unassembled WGS sequence"/>
</dbReference>
<feature type="active site" description="Acyl-thioester intermediate" evidence="2">
    <location>
        <position position="294"/>
    </location>
</feature>
<dbReference type="InterPro" id="IPR023365">
    <property type="entry name" value="Sortase_dom-sf"/>
</dbReference>
<dbReference type="GO" id="GO:0016787">
    <property type="term" value="F:hydrolase activity"/>
    <property type="evidence" value="ECO:0007669"/>
    <property type="project" value="UniProtKB-KW"/>
</dbReference>
<keyword evidence="1" id="KW-0378">Hydrolase</keyword>
<evidence type="ECO:0000313" key="5">
    <source>
        <dbReference type="EMBL" id="PAC73337.1"/>
    </source>
</evidence>
<keyword evidence="4" id="KW-0812">Transmembrane</keyword>
<dbReference type="NCBIfam" id="NF033745">
    <property type="entry name" value="class_C_sortase"/>
    <property type="match status" value="1"/>
</dbReference>
<dbReference type="Pfam" id="PF04203">
    <property type="entry name" value="Sortase"/>
    <property type="match status" value="1"/>
</dbReference>
<dbReference type="EMBL" id="MNLB01000006">
    <property type="protein sequence ID" value="PAC73337.1"/>
    <property type="molecule type" value="Genomic_DNA"/>
</dbReference>
<name>A0A267WL45_BIFPS</name>
<feature type="compositionally biased region" description="Polar residues" evidence="3">
    <location>
        <begin position="140"/>
        <end position="151"/>
    </location>
</feature>
<dbReference type="RefSeq" id="WP_095279725.1">
    <property type="nucleotide sequence ID" value="NZ_MNLB01000006.1"/>
</dbReference>
<dbReference type="InterPro" id="IPR042002">
    <property type="entry name" value="Sortase_C"/>
</dbReference>
<evidence type="ECO:0000256" key="3">
    <source>
        <dbReference type="SAM" id="MobiDB-lite"/>
    </source>
</evidence>
<dbReference type="InterPro" id="IPR005754">
    <property type="entry name" value="Sortase"/>
</dbReference>
<reference evidence="5 6" key="1">
    <citation type="journal article" date="2017" name="ISME J.">
        <title>Unveiling bifidobacterial biogeography across the mammalian branch of the tree of life.</title>
        <authorList>
            <person name="Milani C."/>
            <person name="Mangifesta M."/>
            <person name="Mancabelli L."/>
            <person name="Lugli G.A."/>
            <person name="James K."/>
            <person name="Duranti S."/>
            <person name="Turroni F."/>
            <person name="Ferrario C."/>
            <person name="Ossiprandi M.C."/>
            <person name="van Sinderen D."/>
            <person name="Ventura M."/>
        </authorList>
    </citation>
    <scope>NUCLEOTIDE SEQUENCE [LARGE SCALE GENOMIC DNA]</scope>
    <source>
        <strain evidence="5 6">1E</strain>
    </source>
</reference>
<protein>
    <submittedName>
        <fullName evidence="5">Sortase</fullName>
    </submittedName>
</protein>
<organism evidence="5 6">
    <name type="scientific">Bifidobacterium pseudocatenulatum</name>
    <dbReference type="NCBI Taxonomy" id="28026"/>
    <lineage>
        <taxon>Bacteria</taxon>
        <taxon>Bacillati</taxon>
        <taxon>Actinomycetota</taxon>
        <taxon>Actinomycetes</taxon>
        <taxon>Bifidobacteriales</taxon>
        <taxon>Bifidobacteriaceae</taxon>
        <taxon>Bifidobacterium</taxon>
    </lineage>
</organism>
<feature type="transmembrane region" description="Helical" evidence="4">
    <location>
        <begin position="35"/>
        <end position="58"/>
    </location>
</feature>
<dbReference type="SUPFAM" id="SSF63817">
    <property type="entry name" value="Sortase"/>
    <property type="match status" value="1"/>
</dbReference>
<evidence type="ECO:0000313" key="6">
    <source>
        <dbReference type="Proteomes" id="UP000216789"/>
    </source>
</evidence>
<dbReference type="CDD" id="cd05827">
    <property type="entry name" value="Sortase_C"/>
    <property type="match status" value="1"/>
</dbReference>
<feature type="transmembrane region" description="Helical" evidence="4">
    <location>
        <begin position="329"/>
        <end position="348"/>
    </location>
</feature>
<feature type="active site" description="Proton donor/acceptor" evidence="2">
    <location>
        <position position="232"/>
    </location>
</feature>
<dbReference type="Gene3D" id="2.40.260.10">
    <property type="entry name" value="Sortase"/>
    <property type="match status" value="1"/>
</dbReference>
<proteinExistence type="predicted"/>
<evidence type="ECO:0000256" key="1">
    <source>
        <dbReference type="ARBA" id="ARBA00022801"/>
    </source>
</evidence>
<evidence type="ECO:0000256" key="2">
    <source>
        <dbReference type="PIRSR" id="PIRSR605754-1"/>
    </source>
</evidence>
<feature type="region of interest" description="Disordered" evidence="3">
    <location>
        <begin position="106"/>
        <end position="165"/>
    </location>
</feature>
<sequence>MGGRLSLESRFPSFEEAIDVADEMRQRRHARGKTLAMRAIAALLIVAAICIGGFPAMLQYRSARDLSGTSVRSAQTVAGWPYPQADDAFAAAQDYNKRLAESGQPILGEAKDPFADVRGGSRASVSDSGESDNEAGESGPQLSDSGESDNQSGAGTGADAGSASASSADAEYRSLLDSGGGVMGTIRIPKISVRLPIYHGTSESALASGAGHLYGSSLPVGGKSTHAVLTGHRGLVEAAMFTRLDEMRVGDYFYIEVMGRTFGYQVDRITVIEPNDTSQLKIVPGEDRVTLMTCTPYGVNTHRLLVSATRSAIPDEIPAENDAVKDTRAIGAITGIATLVVGVLLVWLRRKPWHIRRHAAWWPKRG</sequence>
<comment type="caution">
    <text evidence="5">The sequence shown here is derived from an EMBL/GenBank/DDBJ whole genome shotgun (WGS) entry which is preliminary data.</text>
</comment>
<keyword evidence="4" id="KW-1133">Transmembrane helix</keyword>
<gene>
    <name evidence="5" type="ORF">BPS1E_1263</name>
</gene>